<name>A0A842G2P9_9LIST</name>
<organism evidence="1 2">
    <name type="scientific">Listeria booriae</name>
    <dbReference type="NCBI Taxonomy" id="1552123"/>
    <lineage>
        <taxon>Bacteria</taxon>
        <taxon>Bacillati</taxon>
        <taxon>Bacillota</taxon>
        <taxon>Bacilli</taxon>
        <taxon>Bacillales</taxon>
        <taxon>Listeriaceae</taxon>
        <taxon>Listeria</taxon>
    </lineage>
</organism>
<comment type="caution">
    <text evidence="1">The sequence shown here is derived from an EMBL/GenBank/DDBJ whole genome shotgun (WGS) entry which is preliminary data.</text>
</comment>
<gene>
    <name evidence="1" type="ORF">HCC36_10990</name>
</gene>
<dbReference type="EMBL" id="JAARZT010000020">
    <property type="protein sequence ID" value="MBC2293754.1"/>
    <property type="molecule type" value="Genomic_DNA"/>
</dbReference>
<dbReference type="PIRSF" id="PIRSF011911">
    <property type="entry name" value="A118_put_portal"/>
    <property type="match status" value="1"/>
</dbReference>
<dbReference type="Pfam" id="PF05133">
    <property type="entry name" value="SPP1_portal"/>
    <property type="match status" value="1"/>
</dbReference>
<proteinExistence type="predicted"/>
<protein>
    <submittedName>
        <fullName evidence="1">Phage portal protein</fullName>
    </submittedName>
</protein>
<dbReference type="AlphaFoldDB" id="A0A842G2P9"/>
<dbReference type="RefSeq" id="WP_185629521.1">
    <property type="nucleotide sequence ID" value="NZ_JAARZT010000020.1"/>
</dbReference>
<dbReference type="InterPro" id="IPR021145">
    <property type="entry name" value="Portal_protein_SPP1_Gp6-like"/>
</dbReference>
<dbReference type="Proteomes" id="UP000543005">
    <property type="component" value="Unassembled WGS sequence"/>
</dbReference>
<evidence type="ECO:0000313" key="1">
    <source>
        <dbReference type="EMBL" id="MBC2293754.1"/>
    </source>
</evidence>
<sequence>MKIIKGVELQQKVDVPVDQTYYDEIARWRCWYKGYYKEFHEIWYYVQGIKRSRRLLTMGMAKQVAQEMATMICNEKMEVSCDNEEVSAFIDPILDANGFIDTTQENAEYMMAVGGMVAEVYSDRNNIKVSYVSAENFIPLSWDVNKKIDQAIIVVEQTKKKDFTYTLLRSHLKKEDGDRTIYYIVNELYRSSVNDSTLGQPVDLSIIYPGLESYIEFPEAQRPFFAYCKPALANNLDSDTPLGISIFANALDTLKSIDTVFDSLQREFKLGKKRLVVPNSWLRGVPDIDTGTMKTYYDPDDEIIQGMNVNDDKENYTDISPTLRAQEHISSLDALLKTLSAQTGFSANTFGFEATGLKTATEVVSENSKTFRSKQSHENNIEDFVAEVVESILWLADFLQISSYPTQSYTVTTSFDDSIVNDKDAKINQQISLKGAGIQSRKRAIMEAQDVDETTALEILAEIEQDEKVVTAEMVDAFGVD</sequence>
<accession>A0A842G2P9</accession>
<dbReference type="InterPro" id="IPR006432">
    <property type="entry name" value="Phage_portal_A118-type"/>
</dbReference>
<dbReference type="NCBIfam" id="TIGR01542">
    <property type="entry name" value="A118_put_portal"/>
    <property type="match status" value="1"/>
</dbReference>
<evidence type="ECO:0000313" key="2">
    <source>
        <dbReference type="Proteomes" id="UP000543005"/>
    </source>
</evidence>
<reference evidence="1 2" key="1">
    <citation type="submission" date="2020-03" db="EMBL/GenBank/DDBJ databases">
        <title>Soil Listeria distribution.</title>
        <authorList>
            <person name="Liao J."/>
            <person name="Wiedmann M."/>
        </authorList>
    </citation>
    <scope>NUCLEOTIDE SEQUENCE [LARGE SCALE GENOMIC DNA]</scope>
    <source>
        <strain evidence="1 2">FSL L7-0051</strain>
    </source>
</reference>